<dbReference type="KEGG" id="tped:TPE_0135"/>
<keyword evidence="3" id="KW-0732">Signal</keyword>
<dbReference type="PANTHER" id="PTHR30290:SF9">
    <property type="entry name" value="OLIGOPEPTIDE-BINDING PROTEIN APPA"/>
    <property type="match status" value="1"/>
</dbReference>
<evidence type="ECO:0000256" key="3">
    <source>
        <dbReference type="ARBA" id="ARBA00022729"/>
    </source>
</evidence>
<dbReference type="Proteomes" id="UP000015620">
    <property type="component" value="Chromosome"/>
</dbReference>
<evidence type="ECO:0000259" key="4">
    <source>
        <dbReference type="Pfam" id="PF00496"/>
    </source>
</evidence>
<keyword evidence="6" id="KW-1185">Reference proteome</keyword>
<dbReference type="GO" id="GO:0015833">
    <property type="term" value="P:peptide transport"/>
    <property type="evidence" value="ECO:0007669"/>
    <property type="project" value="TreeGrafter"/>
</dbReference>
<dbReference type="PATRIC" id="fig|1291379.3.peg.130"/>
<name>S6A2H0_9SPIR</name>
<dbReference type="InterPro" id="IPR039424">
    <property type="entry name" value="SBP_5"/>
</dbReference>
<protein>
    <submittedName>
        <fullName evidence="5">ABC transporter substrate-binding protein</fullName>
    </submittedName>
</protein>
<evidence type="ECO:0000256" key="2">
    <source>
        <dbReference type="ARBA" id="ARBA00022448"/>
    </source>
</evidence>
<dbReference type="GO" id="GO:1904680">
    <property type="term" value="F:peptide transmembrane transporter activity"/>
    <property type="evidence" value="ECO:0007669"/>
    <property type="project" value="TreeGrafter"/>
</dbReference>
<accession>S6A2H0</accession>
<dbReference type="Pfam" id="PF00496">
    <property type="entry name" value="SBP_bac_5"/>
    <property type="match status" value="1"/>
</dbReference>
<dbReference type="HOGENOM" id="CLU_017028_7_5_12"/>
<keyword evidence="2" id="KW-0813">Transport</keyword>
<sequence length="519" mass="58710">MEDIMKKLIVYCIVFGFFLWPVFAMGSGESDVSSPGMREQRLVLGAASDFKGNQEAGTLIFDTLVTLDEERKVQPAALENWTVNKESTEFVLHLRKGLTYSDGTAATAEDLKKSIEVIGKTQFRSYISKLKKIDVIDTTSVKVVMKEPFLFLLDELEKNQLIPARFLQKDGTITEYIGSGPYLLKEYEKNVKAVLVKNPNYWDKKPYRIETLIWQVIPDGDARKLALQAGQVDVIGITEHYAGTIPLAVSYELSKSKEFTKLLQDPKSYTIVFGIGLNYKKDFLKDKALRHALQYVINKEAFTKELFFGQADSCGYLFNPAFDDGPKNKNPFVYDLEKAKSILTKAGYTWNNGALTKDGKKITLTYVSTTKPQQKDIAVFVQNTLKEIGIEVNIEAVNPPIAVEKLKKGEWDMSFSLSLFEPLITSLDFGGLNANYHEFGIGFGINSDAVKSGEKILKAADLQTFKTAAAEYWDIQWEENLFIPVYTQTRRAFYKKELSGFKFSKSAYKIDLSDVRWDK</sequence>
<feature type="domain" description="Solute-binding protein family 5" evidence="4">
    <location>
        <begin position="72"/>
        <end position="416"/>
    </location>
</feature>
<dbReference type="SUPFAM" id="SSF53850">
    <property type="entry name" value="Periplasmic binding protein-like II"/>
    <property type="match status" value="1"/>
</dbReference>
<dbReference type="STRING" id="1291379.TPE_0135"/>
<dbReference type="InterPro" id="IPR000914">
    <property type="entry name" value="SBP_5_dom"/>
</dbReference>
<dbReference type="Gene3D" id="3.10.105.10">
    <property type="entry name" value="Dipeptide-binding Protein, Domain 3"/>
    <property type="match status" value="1"/>
</dbReference>
<reference evidence="5 6" key="1">
    <citation type="journal article" date="2013" name="PLoS ONE">
        <title>Genome-Wide Relatedness of Treponema pedis, from Gingiva and Necrotic Skin Lesions of Pigs, with the Human Oral Pathogen Treponema denticola.</title>
        <authorList>
            <person name="Svartstrom O."/>
            <person name="Mushtaq M."/>
            <person name="Pringle M."/>
            <person name="Segerman B."/>
        </authorList>
    </citation>
    <scope>NUCLEOTIDE SEQUENCE [LARGE SCALE GENOMIC DNA]</scope>
    <source>
        <strain evidence="5">T A4</strain>
    </source>
</reference>
<evidence type="ECO:0000313" key="5">
    <source>
        <dbReference type="EMBL" id="AGT42631.1"/>
    </source>
</evidence>
<dbReference type="EMBL" id="CP004120">
    <property type="protein sequence ID" value="AGT42631.1"/>
    <property type="molecule type" value="Genomic_DNA"/>
</dbReference>
<comment type="similarity">
    <text evidence="1">Belongs to the bacterial solute-binding protein 5 family.</text>
</comment>
<proteinExistence type="inferred from homology"/>
<dbReference type="PANTHER" id="PTHR30290">
    <property type="entry name" value="PERIPLASMIC BINDING COMPONENT OF ABC TRANSPORTER"/>
    <property type="match status" value="1"/>
</dbReference>
<organism evidence="5 6">
    <name type="scientific">Treponema pedis str. T A4</name>
    <dbReference type="NCBI Taxonomy" id="1291379"/>
    <lineage>
        <taxon>Bacteria</taxon>
        <taxon>Pseudomonadati</taxon>
        <taxon>Spirochaetota</taxon>
        <taxon>Spirochaetia</taxon>
        <taxon>Spirochaetales</taxon>
        <taxon>Treponemataceae</taxon>
        <taxon>Treponema</taxon>
    </lineage>
</organism>
<evidence type="ECO:0000313" key="6">
    <source>
        <dbReference type="Proteomes" id="UP000015620"/>
    </source>
</evidence>
<dbReference type="AlphaFoldDB" id="S6A2H0"/>
<gene>
    <name evidence="5" type="ORF">TPE_0135</name>
</gene>
<evidence type="ECO:0000256" key="1">
    <source>
        <dbReference type="ARBA" id="ARBA00005695"/>
    </source>
</evidence>
<dbReference type="Gene3D" id="3.40.190.10">
    <property type="entry name" value="Periplasmic binding protein-like II"/>
    <property type="match status" value="1"/>
</dbReference>